<dbReference type="Proteomes" id="UP000029964">
    <property type="component" value="Unassembled WGS sequence"/>
</dbReference>
<protein>
    <submittedName>
        <fullName evidence="1">Uncharacterized protein</fullName>
    </submittedName>
</protein>
<name>A0A086T9C3_HAPC1</name>
<sequence length="69" mass="7384">MPGSIPFSCAAIQSPLSLRTAPMSMLSRDVDAQTAREVVPMIPVEPVHTPKRSLGQLKVLKVVSNARTA</sequence>
<gene>
    <name evidence="1" type="ORF">ACRE_032390</name>
</gene>
<keyword evidence="2" id="KW-1185">Reference proteome</keyword>
<dbReference type="EMBL" id="JPKY01000025">
    <property type="protein sequence ID" value="KFH45955.1"/>
    <property type="molecule type" value="Genomic_DNA"/>
</dbReference>
<comment type="caution">
    <text evidence="1">The sequence shown here is derived from an EMBL/GenBank/DDBJ whole genome shotgun (WGS) entry which is preliminary data.</text>
</comment>
<organism evidence="1 2">
    <name type="scientific">Hapsidospora chrysogenum (strain ATCC 11550 / CBS 779.69 / DSM 880 / IAM 14645 / JCM 23072 / IMI 49137)</name>
    <name type="common">Acremonium chrysogenum</name>
    <dbReference type="NCBI Taxonomy" id="857340"/>
    <lineage>
        <taxon>Eukaryota</taxon>
        <taxon>Fungi</taxon>
        <taxon>Dikarya</taxon>
        <taxon>Ascomycota</taxon>
        <taxon>Pezizomycotina</taxon>
        <taxon>Sordariomycetes</taxon>
        <taxon>Hypocreomycetidae</taxon>
        <taxon>Hypocreales</taxon>
        <taxon>Bionectriaceae</taxon>
        <taxon>Hapsidospora</taxon>
    </lineage>
</organism>
<accession>A0A086T9C3</accession>
<dbReference type="HOGENOM" id="CLU_2775357_0_0_1"/>
<dbReference type="AlphaFoldDB" id="A0A086T9C3"/>
<evidence type="ECO:0000313" key="2">
    <source>
        <dbReference type="Proteomes" id="UP000029964"/>
    </source>
</evidence>
<evidence type="ECO:0000313" key="1">
    <source>
        <dbReference type="EMBL" id="KFH45955.1"/>
    </source>
</evidence>
<reference evidence="2" key="1">
    <citation type="journal article" date="2014" name="Genome Announc.">
        <title>Genome sequence and annotation of Acremonium chrysogenum, producer of the beta-lactam antibiotic cephalosporin C.</title>
        <authorList>
            <person name="Terfehr D."/>
            <person name="Dahlmann T.A."/>
            <person name="Specht T."/>
            <person name="Zadra I."/>
            <person name="Kuernsteiner H."/>
            <person name="Kueck U."/>
        </authorList>
    </citation>
    <scope>NUCLEOTIDE SEQUENCE [LARGE SCALE GENOMIC DNA]</scope>
    <source>
        <strain evidence="2">ATCC 11550 / CBS 779.69 / DSM 880 / IAM 14645 / JCM 23072 / IMI 49137</strain>
    </source>
</reference>
<proteinExistence type="predicted"/>